<proteinExistence type="predicted"/>
<dbReference type="Gene3D" id="3.40.50.150">
    <property type="entry name" value="Vaccinia Virus protein VP39"/>
    <property type="match status" value="1"/>
</dbReference>
<accession>A0A2H3KLW4</accession>
<evidence type="ECO:0000313" key="2">
    <source>
        <dbReference type="Proteomes" id="UP000220922"/>
    </source>
</evidence>
<gene>
    <name evidence="1" type="ORF">A9Q02_13825</name>
</gene>
<dbReference type="InterPro" id="IPR029063">
    <property type="entry name" value="SAM-dependent_MTases_sf"/>
</dbReference>
<dbReference type="SUPFAM" id="SSF53335">
    <property type="entry name" value="S-adenosyl-L-methionine-dependent methyltransferases"/>
    <property type="match status" value="1"/>
</dbReference>
<keyword evidence="2" id="KW-1185">Reference proteome</keyword>
<dbReference type="RefSeq" id="WP_097652520.1">
    <property type="nucleotide sequence ID" value="NZ_LYXE01000085.1"/>
</dbReference>
<comment type="caution">
    <text evidence="1">The sequence shown here is derived from an EMBL/GenBank/DDBJ whole genome shotgun (WGS) entry which is preliminary data.</text>
</comment>
<dbReference type="OrthoDB" id="147545at2"/>
<dbReference type="Proteomes" id="UP000220922">
    <property type="component" value="Unassembled WGS sequence"/>
</dbReference>
<dbReference type="Pfam" id="PF13489">
    <property type="entry name" value="Methyltransf_23"/>
    <property type="match status" value="1"/>
</dbReference>
<protein>
    <recommendedName>
        <fullName evidence="3">Methyltransferase type 11</fullName>
    </recommendedName>
</protein>
<organism evidence="1 2">
    <name type="scientific">Candidatus Chloroploca asiatica</name>
    <dbReference type="NCBI Taxonomy" id="1506545"/>
    <lineage>
        <taxon>Bacteria</taxon>
        <taxon>Bacillati</taxon>
        <taxon>Chloroflexota</taxon>
        <taxon>Chloroflexia</taxon>
        <taxon>Chloroflexales</taxon>
        <taxon>Chloroflexineae</taxon>
        <taxon>Oscillochloridaceae</taxon>
        <taxon>Candidatus Chloroploca</taxon>
    </lineage>
</organism>
<reference evidence="1 2" key="1">
    <citation type="submission" date="2016-05" db="EMBL/GenBank/DDBJ databases">
        <authorList>
            <person name="Lavstsen T."/>
            <person name="Jespersen J.S."/>
        </authorList>
    </citation>
    <scope>NUCLEOTIDE SEQUENCE [LARGE SCALE GENOMIC DNA]</scope>
    <source>
        <strain evidence="1 2">B7-9</strain>
    </source>
</reference>
<evidence type="ECO:0000313" key="1">
    <source>
        <dbReference type="EMBL" id="PDV99035.1"/>
    </source>
</evidence>
<evidence type="ECO:0008006" key="3">
    <source>
        <dbReference type="Google" id="ProtNLM"/>
    </source>
</evidence>
<name>A0A2H3KLW4_9CHLR</name>
<dbReference type="EMBL" id="LYXE01000085">
    <property type="protein sequence ID" value="PDV99035.1"/>
    <property type="molecule type" value="Genomic_DNA"/>
</dbReference>
<dbReference type="AlphaFoldDB" id="A0A2H3KLW4"/>
<dbReference type="CDD" id="cd02440">
    <property type="entry name" value="AdoMet_MTases"/>
    <property type="match status" value="1"/>
</dbReference>
<sequence length="288" mass="31973">MNPFTSINTGGIDWLARWREMYDAERAQGEAATDPAFRRQNDCWTGRAERFAATSRRIEQPDAFMQLLAPRLRPTDRVLDVGAGTGRYVPFLAQHVAEVIAVEPSPAMRTELELTLAREQVTNVQVCPENWPLREPIQAEVVLSAHVVYGVREIGPFLAALDAAATRLCVLFLGLKHPTAVLAPFWERVHGEPRLPLPAALETLAVCHQLGLPANLELVSAVRPFRFAGVEEAREELQVRLRLGPDPQREAMLREAIADLLVTTPEGALAPRHGPSHAAVIWWTPTSR</sequence>